<dbReference type="Proteomes" id="UP000646244">
    <property type="component" value="Unassembled WGS sequence"/>
</dbReference>
<organism evidence="3 4">
    <name type="scientific">Streptomyces cinnamoneus</name>
    <name type="common">Streptoverticillium cinnamoneum</name>
    <dbReference type="NCBI Taxonomy" id="53446"/>
    <lineage>
        <taxon>Bacteria</taxon>
        <taxon>Bacillati</taxon>
        <taxon>Actinomycetota</taxon>
        <taxon>Actinomycetes</taxon>
        <taxon>Kitasatosporales</taxon>
        <taxon>Streptomycetaceae</taxon>
        <taxon>Streptomyces</taxon>
        <taxon>Streptomyces cinnamoneus group</taxon>
    </lineage>
</organism>
<dbReference type="EMBL" id="BMVB01000022">
    <property type="protein sequence ID" value="GHC66960.1"/>
    <property type="molecule type" value="Genomic_DNA"/>
</dbReference>
<sequence>MIAALNVLAVLVAGLCVGGYVLAGELAVLTVVLAGVGSLAWRVAAASRPRPGRARRSPGALRFPGVHRSSGVSSGVRIGHERDAHVVGDERGQREGVEHLVEPEPPR</sequence>
<reference evidence="3" key="2">
    <citation type="submission" date="2020-09" db="EMBL/GenBank/DDBJ databases">
        <authorList>
            <person name="Sun Q."/>
            <person name="Ohkuma M."/>
        </authorList>
    </citation>
    <scope>NUCLEOTIDE SEQUENCE</scope>
    <source>
        <strain evidence="3">JCM 4633</strain>
    </source>
</reference>
<dbReference type="AlphaFoldDB" id="A0A918WP07"/>
<feature type="compositionally biased region" description="Basic and acidic residues" evidence="1">
    <location>
        <begin position="78"/>
        <end position="107"/>
    </location>
</feature>
<protein>
    <submittedName>
        <fullName evidence="3">Uncharacterized protein</fullName>
    </submittedName>
</protein>
<comment type="caution">
    <text evidence="3">The sequence shown here is derived from an EMBL/GenBank/DDBJ whole genome shotgun (WGS) entry which is preliminary data.</text>
</comment>
<evidence type="ECO:0000313" key="4">
    <source>
        <dbReference type="Proteomes" id="UP000646244"/>
    </source>
</evidence>
<keyword evidence="2" id="KW-0812">Transmembrane</keyword>
<reference evidence="3" key="1">
    <citation type="journal article" date="2014" name="Int. J. Syst. Evol. Microbiol.">
        <title>Complete genome sequence of Corynebacterium casei LMG S-19264T (=DSM 44701T), isolated from a smear-ripened cheese.</title>
        <authorList>
            <consortium name="US DOE Joint Genome Institute (JGI-PGF)"/>
            <person name="Walter F."/>
            <person name="Albersmeier A."/>
            <person name="Kalinowski J."/>
            <person name="Ruckert C."/>
        </authorList>
    </citation>
    <scope>NUCLEOTIDE SEQUENCE</scope>
    <source>
        <strain evidence="3">JCM 4633</strain>
    </source>
</reference>
<feature type="transmembrane region" description="Helical" evidence="2">
    <location>
        <begin position="28"/>
        <end position="46"/>
    </location>
</feature>
<gene>
    <name evidence="3" type="ORF">GCM10010507_51120</name>
</gene>
<evidence type="ECO:0000256" key="1">
    <source>
        <dbReference type="SAM" id="MobiDB-lite"/>
    </source>
</evidence>
<evidence type="ECO:0000313" key="3">
    <source>
        <dbReference type="EMBL" id="GHC66960.1"/>
    </source>
</evidence>
<feature type="compositionally biased region" description="Low complexity" evidence="1">
    <location>
        <begin position="66"/>
        <end position="77"/>
    </location>
</feature>
<name>A0A918WP07_STRCJ</name>
<accession>A0A918WP07</accession>
<keyword evidence="2" id="KW-1133">Transmembrane helix</keyword>
<feature type="region of interest" description="Disordered" evidence="1">
    <location>
        <begin position="50"/>
        <end position="107"/>
    </location>
</feature>
<keyword evidence="2" id="KW-0472">Membrane</keyword>
<evidence type="ECO:0000256" key="2">
    <source>
        <dbReference type="SAM" id="Phobius"/>
    </source>
</evidence>
<proteinExistence type="predicted"/>